<accession>A0A937FB95</accession>
<dbReference type="AlphaFoldDB" id="A0A937FB95"/>
<name>A0A937FB95_9CLOT</name>
<dbReference type="RefSeq" id="WP_202766285.1">
    <property type="nucleotide sequence ID" value="NZ_JAESWA010000017.1"/>
</dbReference>
<gene>
    <name evidence="1" type="ORF">JK634_03740</name>
</gene>
<dbReference type="Proteomes" id="UP000623681">
    <property type="component" value="Unassembled WGS sequence"/>
</dbReference>
<organism evidence="1 2">
    <name type="scientific">Clostridium paridis</name>
    <dbReference type="NCBI Taxonomy" id="2803863"/>
    <lineage>
        <taxon>Bacteria</taxon>
        <taxon>Bacillati</taxon>
        <taxon>Bacillota</taxon>
        <taxon>Clostridia</taxon>
        <taxon>Eubacteriales</taxon>
        <taxon>Clostridiaceae</taxon>
        <taxon>Clostridium</taxon>
    </lineage>
</organism>
<evidence type="ECO:0000313" key="2">
    <source>
        <dbReference type="Proteomes" id="UP000623681"/>
    </source>
</evidence>
<sequence>MEKQTILRFLKNITKDNIADLLVLIPTIGIPLSIGTKLVIGGLDSKADGDDEHTNKELKNQISKIEDLINQYGIEEIKNQITKAILDEIDKENSYDLVYISGVTIAFGDGEVLTKCEKESITHILSGYYENEIINDFMDQHCSSRDYLIFEDRMYLNFDNDEDMFSAVTTLNLRKEIIFFIDMINKIRAGRTLFSRYKFY</sequence>
<dbReference type="EMBL" id="JAESWA010000017">
    <property type="protein sequence ID" value="MBL4930905.1"/>
    <property type="molecule type" value="Genomic_DNA"/>
</dbReference>
<reference evidence="1" key="1">
    <citation type="submission" date="2021-01" db="EMBL/GenBank/DDBJ databases">
        <title>Genome public.</title>
        <authorList>
            <person name="Liu C."/>
            <person name="Sun Q."/>
        </authorList>
    </citation>
    <scope>NUCLEOTIDE SEQUENCE</scope>
    <source>
        <strain evidence="1">YIM B02565</strain>
    </source>
</reference>
<protein>
    <submittedName>
        <fullName evidence="1">Uncharacterized protein</fullName>
    </submittedName>
</protein>
<proteinExistence type="predicted"/>
<comment type="caution">
    <text evidence="1">The sequence shown here is derived from an EMBL/GenBank/DDBJ whole genome shotgun (WGS) entry which is preliminary data.</text>
</comment>
<evidence type="ECO:0000313" key="1">
    <source>
        <dbReference type="EMBL" id="MBL4930905.1"/>
    </source>
</evidence>
<keyword evidence="2" id="KW-1185">Reference proteome</keyword>